<dbReference type="Proteomes" id="UP000317770">
    <property type="component" value="Unassembled WGS sequence"/>
</dbReference>
<comment type="caution">
    <text evidence="2">The sequence shown here is derived from an EMBL/GenBank/DDBJ whole genome shotgun (WGS) entry which is preliminary data.</text>
</comment>
<dbReference type="GeneID" id="56471825"/>
<dbReference type="InterPro" id="IPR037883">
    <property type="entry name" value="Knr4/Smi1-like_sf"/>
</dbReference>
<protein>
    <submittedName>
        <fullName evidence="2">SMI1/KNR4 family protein</fullName>
    </submittedName>
</protein>
<reference evidence="2 3" key="1">
    <citation type="submission" date="2019-07" db="EMBL/GenBank/DDBJ databases">
        <title>Genome assembly of Bacillus simplex strain GGC-P6A.</title>
        <authorList>
            <person name="Jennings M.E."/>
            <person name="Barton H.A."/>
        </authorList>
    </citation>
    <scope>NUCLEOTIDE SEQUENCE [LARGE SCALE GENOMIC DNA]</scope>
    <source>
        <strain evidence="2 3">GGC-P6A</strain>
    </source>
</reference>
<gene>
    <name evidence="2" type="ORF">FQP34_19025</name>
</gene>
<evidence type="ECO:0000313" key="3">
    <source>
        <dbReference type="Proteomes" id="UP000317770"/>
    </source>
</evidence>
<dbReference type="SUPFAM" id="SSF160631">
    <property type="entry name" value="SMI1/KNR4-like"/>
    <property type="match status" value="1"/>
</dbReference>
<organism evidence="2 3">
    <name type="scientific">Peribacillus simplex</name>
    <dbReference type="NCBI Taxonomy" id="1478"/>
    <lineage>
        <taxon>Bacteria</taxon>
        <taxon>Bacillati</taxon>
        <taxon>Bacillota</taxon>
        <taxon>Bacilli</taxon>
        <taxon>Bacillales</taxon>
        <taxon>Bacillaceae</taxon>
        <taxon>Peribacillus</taxon>
    </lineage>
</organism>
<sequence length="151" mass="17349">MVNITGYGKATQEAVNNFQEFVGFEIPADYKQFLLKYNGGTTAVQNCKFYVDGLDTLVCLNVLYGLELQDKERDLQKWHEENRKDLHKNCIIIGNDTCAGKILLINNEEEKGVYFWDQGWYSDPSSQDENIYKVASSFKSFIEGLKIPEEI</sequence>
<name>A0A8B5XVE8_9BACI</name>
<evidence type="ECO:0000259" key="1">
    <source>
        <dbReference type="SMART" id="SM00860"/>
    </source>
</evidence>
<dbReference type="SMART" id="SM00860">
    <property type="entry name" value="SMI1_KNR4"/>
    <property type="match status" value="1"/>
</dbReference>
<dbReference type="AlphaFoldDB" id="A0A8B5XVE8"/>
<accession>A0A8B5XVE8</accession>
<dbReference type="RefSeq" id="WP_063236409.1">
    <property type="nucleotide sequence ID" value="NZ_CABIYS010000001.1"/>
</dbReference>
<proteinExistence type="predicted"/>
<evidence type="ECO:0000313" key="2">
    <source>
        <dbReference type="EMBL" id="TVX78632.1"/>
    </source>
</evidence>
<dbReference type="Pfam" id="PF09346">
    <property type="entry name" value="SMI1_KNR4"/>
    <property type="match status" value="1"/>
</dbReference>
<dbReference type="Gene3D" id="3.40.1580.10">
    <property type="entry name" value="SMI1/KNR4-like"/>
    <property type="match status" value="1"/>
</dbReference>
<dbReference type="InterPro" id="IPR018958">
    <property type="entry name" value="Knr4/Smi1-like_dom"/>
</dbReference>
<feature type="domain" description="Knr4/Smi1-like" evidence="1">
    <location>
        <begin position="9"/>
        <end position="144"/>
    </location>
</feature>
<dbReference type="EMBL" id="VNKI01000009">
    <property type="protein sequence ID" value="TVX78632.1"/>
    <property type="molecule type" value="Genomic_DNA"/>
</dbReference>